<name>Q7BLB3_ECOLX</name>
<dbReference type="InterPro" id="IPR015314">
    <property type="entry name" value="Restrct_endonuc_II_EcoRV"/>
</dbReference>
<dbReference type="InterPro" id="IPR011335">
    <property type="entry name" value="Restrct_endonuc-II-like"/>
</dbReference>
<evidence type="ECO:0000256" key="3">
    <source>
        <dbReference type="ARBA" id="ARBA00022801"/>
    </source>
</evidence>
<keyword evidence="2 5" id="KW-0255">Endonuclease</keyword>
<dbReference type="SMR" id="Q7BLB3"/>
<dbReference type="REBASE" id="995">
    <property type="entry name" value="EcoRV"/>
</dbReference>
<accession>Q7BLB3</accession>
<keyword evidence="1" id="KW-0540">Nuclease</keyword>
<sequence length="245" mass="28650">MSLRSDLINALYDENQKYDVCGIISAEGKIYPLGSDTKVLSTIFELFSRPIINKIAEKHGYIVEEPKQQNHYPDFTLYKPSEPNKKIAIDIKTTYTNKENEKIKFTLGGYTSFIRNNTKNIVYPFDQYIAHWIIGYVYTRVATRKSSLKTYNINELNEIPKPYKGVKVFLQDKWVIAGDLAGSGNTTNIGSIHAHYKDFVEGKGIFDSEDEFLDYWRNYERTSQLRNDKYNNISEYRNWIYRGRK</sequence>
<dbReference type="EMBL" id="AF251289">
    <property type="protein sequence ID" value="AAG18131.1"/>
    <property type="molecule type" value="Genomic_DNA"/>
</dbReference>
<dbReference type="GO" id="GO:0003677">
    <property type="term" value="F:DNA binding"/>
    <property type="evidence" value="ECO:0007669"/>
    <property type="project" value="InterPro"/>
</dbReference>
<geneLocation type="plasmid" evidence="5">
    <name>pEC159</name>
</geneLocation>
<dbReference type="PIRSF" id="PIRSF000995">
    <property type="entry name" value="RE_EcoRV"/>
    <property type="match status" value="1"/>
</dbReference>
<dbReference type="EMBL" id="JN692546">
    <property type="protein sequence ID" value="AEV93513.1"/>
    <property type="molecule type" value="Genomic_DNA"/>
</dbReference>
<geneLocation type="plasmid" evidence="4">
    <name>pLG13</name>
</geneLocation>
<dbReference type="CDD" id="cd22323">
    <property type="entry name" value="EcoRV-like"/>
    <property type="match status" value="1"/>
</dbReference>
<dbReference type="InterPro" id="IPR037057">
    <property type="entry name" value="DNA_rep_MutH/T2_RE_sf"/>
</dbReference>
<proteinExistence type="predicted"/>
<dbReference type="AlphaFoldDB" id="Q7BLB3"/>
<evidence type="ECO:0000313" key="4">
    <source>
        <dbReference type="EMBL" id="AAG18131.1"/>
    </source>
</evidence>
<dbReference type="RefSeq" id="WP_011117659.1">
    <property type="nucleotide sequence ID" value="NC_005019.1"/>
</dbReference>
<dbReference type="Pfam" id="PF09233">
    <property type="entry name" value="Endonuc-EcoRV"/>
    <property type="match status" value="1"/>
</dbReference>
<organism evidence="4">
    <name type="scientific">Escherichia coli</name>
    <dbReference type="NCBI Taxonomy" id="562"/>
    <lineage>
        <taxon>Bacteria</taxon>
        <taxon>Pseudomonadati</taxon>
        <taxon>Pseudomonadota</taxon>
        <taxon>Gammaproteobacteria</taxon>
        <taxon>Enterobacterales</taxon>
        <taxon>Enterobacteriaceae</taxon>
        <taxon>Escherichia</taxon>
    </lineage>
</organism>
<keyword evidence="4" id="KW-0614">Plasmid</keyword>
<dbReference type="GO" id="GO:0004519">
    <property type="term" value="F:endonuclease activity"/>
    <property type="evidence" value="ECO:0007669"/>
    <property type="project" value="UniProtKB-KW"/>
</dbReference>
<protein>
    <submittedName>
        <fullName evidence="4">REcoRV</fullName>
    </submittedName>
    <submittedName>
        <fullName evidence="5">Restriction endonuclease EcoRV</fullName>
    </submittedName>
</protein>
<gene>
    <name evidence="4" type="primary">ecoRVR</name>
</gene>
<dbReference type="SUPFAM" id="SSF52980">
    <property type="entry name" value="Restriction endonuclease-like"/>
    <property type="match status" value="1"/>
</dbReference>
<dbReference type="Gene3D" id="3.40.600.10">
    <property type="entry name" value="DNA mismatch repair MutH/Restriction endonuclease, type II"/>
    <property type="match status" value="1"/>
</dbReference>
<reference evidence="5" key="2">
    <citation type="submission" date="2011-09" db="EMBL/GenBank/DDBJ databases">
        <title>A natural variant of Escherichia coli plasmid pLG13 carrying genes encoding the EcoRV restriction-modification system.</title>
        <authorList>
            <person name="Kaczorowska A.-K."/>
            <person name="Kaczorowski T."/>
        </authorList>
    </citation>
    <scope>NUCLEOTIDE SEQUENCE</scope>
    <source>
        <plasmid evidence="5">pEC159</plasmid>
    </source>
</reference>
<evidence type="ECO:0000256" key="1">
    <source>
        <dbReference type="ARBA" id="ARBA00022722"/>
    </source>
</evidence>
<dbReference type="InterPro" id="IPR019755">
    <property type="entry name" value="Restrct_endonuc_II_EcoRV_Pbac"/>
</dbReference>
<dbReference type="GO" id="GO:0016787">
    <property type="term" value="F:hydrolase activity"/>
    <property type="evidence" value="ECO:0007669"/>
    <property type="project" value="UniProtKB-KW"/>
</dbReference>
<dbReference type="REBASE" id="58827">
    <property type="entry name" value="EcoEC159ORFAP"/>
</dbReference>
<evidence type="ECO:0000313" key="5">
    <source>
        <dbReference type="EMBL" id="AEV93513.1"/>
    </source>
</evidence>
<reference evidence="4" key="1">
    <citation type="submission" date="2000-04" db="EMBL/GenBank/DDBJ databases">
        <title>Escherichia coli plasmid pLG13, complete sequence.</title>
        <authorList>
            <person name="Zakharova M.V."/>
        </authorList>
    </citation>
    <scope>NUCLEOTIDE SEQUENCE</scope>
    <source>
        <strain evidence="4">LG74</strain>
        <plasmid evidence="4">pLG13</plasmid>
    </source>
</reference>
<keyword evidence="3" id="KW-0378">Hydrolase</keyword>
<evidence type="ECO:0000256" key="2">
    <source>
        <dbReference type="ARBA" id="ARBA00022759"/>
    </source>
</evidence>